<sequence length="217" mass="25137">MDKKINLYLIIVYLFQGLFRFLTKLILTFFMRVQIESKEDFKKLKGPLIIAANHASWTDPFLIATVLPFNAKIFPIRYACLNKIFYFPLTLPLVWLLGSFPVKRGVGLEKSLKHSIKILRNKGVVGMFPEGRRQRITDTELSRPKRGIAYLALKTKTKILPVKIEGQVGMKFSKFFLRKYKIKIKIGQIFSLPNQEIINPESCNEPAVYAMKKIRNL</sequence>
<dbReference type="Proteomes" id="UP000178893">
    <property type="component" value="Unassembled WGS sequence"/>
</dbReference>
<dbReference type="AlphaFoldDB" id="A0A1G2DX69"/>
<keyword evidence="3" id="KW-0812">Transmembrane</keyword>
<reference evidence="5 6" key="1">
    <citation type="journal article" date="2016" name="Nat. Commun.">
        <title>Thousands of microbial genomes shed light on interconnected biogeochemical processes in an aquifer system.</title>
        <authorList>
            <person name="Anantharaman K."/>
            <person name="Brown C.T."/>
            <person name="Hug L.A."/>
            <person name="Sharon I."/>
            <person name="Castelle C.J."/>
            <person name="Probst A.J."/>
            <person name="Thomas B.C."/>
            <person name="Singh A."/>
            <person name="Wilkins M.J."/>
            <person name="Karaoz U."/>
            <person name="Brodie E.L."/>
            <person name="Williams K.H."/>
            <person name="Hubbard S.S."/>
            <person name="Banfield J.F."/>
        </authorList>
    </citation>
    <scope>NUCLEOTIDE SEQUENCE [LARGE SCALE GENOMIC DNA]</scope>
</reference>
<keyword evidence="2" id="KW-0012">Acyltransferase</keyword>
<comment type="caution">
    <text evidence="5">The sequence shown here is derived from an EMBL/GenBank/DDBJ whole genome shotgun (WGS) entry which is preliminary data.</text>
</comment>
<dbReference type="CDD" id="cd07989">
    <property type="entry name" value="LPLAT_AGPAT-like"/>
    <property type="match status" value="1"/>
</dbReference>
<dbReference type="GO" id="GO:0006654">
    <property type="term" value="P:phosphatidic acid biosynthetic process"/>
    <property type="evidence" value="ECO:0007669"/>
    <property type="project" value="TreeGrafter"/>
</dbReference>
<feature type="transmembrane region" description="Helical" evidence="3">
    <location>
        <begin position="6"/>
        <end position="27"/>
    </location>
</feature>
<dbReference type="EMBL" id="MHLW01000011">
    <property type="protein sequence ID" value="OGZ18195.1"/>
    <property type="molecule type" value="Genomic_DNA"/>
</dbReference>
<feature type="transmembrane region" description="Helical" evidence="3">
    <location>
        <begin position="48"/>
        <end position="69"/>
    </location>
</feature>
<dbReference type="SUPFAM" id="SSF69593">
    <property type="entry name" value="Glycerol-3-phosphate (1)-acyltransferase"/>
    <property type="match status" value="1"/>
</dbReference>
<organism evidence="5 6">
    <name type="scientific">Candidatus Nealsonbacteria bacterium RBG_13_37_56</name>
    <dbReference type="NCBI Taxonomy" id="1801661"/>
    <lineage>
        <taxon>Bacteria</taxon>
        <taxon>Candidatus Nealsoniibacteriota</taxon>
    </lineage>
</organism>
<protein>
    <recommendedName>
        <fullName evidence="4">Phospholipid/glycerol acyltransferase domain-containing protein</fullName>
    </recommendedName>
</protein>
<dbReference type="GO" id="GO:0003841">
    <property type="term" value="F:1-acylglycerol-3-phosphate O-acyltransferase activity"/>
    <property type="evidence" value="ECO:0007669"/>
    <property type="project" value="TreeGrafter"/>
</dbReference>
<evidence type="ECO:0000313" key="6">
    <source>
        <dbReference type="Proteomes" id="UP000178893"/>
    </source>
</evidence>
<evidence type="ECO:0000256" key="2">
    <source>
        <dbReference type="ARBA" id="ARBA00023315"/>
    </source>
</evidence>
<evidence type="ECO:0000256" key="3">
    <source>
        <dbReference type="SAM" id="Phobius"/>
    </source>
</evidence>
<dbReference type="InterPro" id="IPR002123">
    <property type="entry name" value="Plipid/glycerol_acylTrfase"/>
</dbReference>
<dbReference type="SMART" id="SM00563">
    <property type="entry name" value="PlsC"/>
    <property type="match status" value="1"/>
</dbReference>
<keyword evidence="1" id="KW-0808">Transferase</keyword>
<keyword evidence="3" id="KW-0472">Membrane</keyword>
<name>A0A1G2DX69_9BACT</name>
<dbReference type="PANTHER" id="PTHR10434">
    <property type="entry name" value="1-ACYL-SN-GLYCEROL-3-PHOSPHATE ACYLTRANSFERASE"/>
    <property type="match status" value="1"/>
</dbReference>
<accession>A0A1G2DX69</accession>
<dbReference type="PANTHER" id="PTHR10434:SF11">
    <property type="entry name" value="1-ACYL-SN-GLYCEROL-3-PHOSPHATE ACYLTRANSFERASE"/>
    <property type="match status" value="1"/>
</dbReference>
<feature type="transmembrane region" description="Helical" evidence="3">
    <location>
        <begin position="84"/>
        <end position="102"/>
    </location>
</feature>
<evidence type="ECO:0000259" key="4">
    <source>
        <dbReference type="SMART" id="SM00563"/>
    </source>
</evidence>
<keyword evidence="3" id="KW-1133">Transmembrane helix</keyword>
<dbReference type="Pfam" id="PF01553">
    <property type="entry name" value="Acyltransferase"/>
    <property type="match status" value="1"/>
</dbReference>
<proteinExistence type="predicted"/>
<feature type="domain" description="Phospholipid/glycerol acyltransferase" evidence="4">
    <location>
        <begin position="48"/>
        <end position="167"/>
    </location>
</feature>
<gene>
    <name evidence="5" type="ORF">A2V72_00020</name>
</gene>
<evidence type="ECO:0000256" key="1">
    <source>
        <dbReference type="ARBA" id="ARBA00022679"/>
    </source>
</evidence>
<evidence type="ECO:0000313" key="5">
    <source>
        <dbReference type="EMBL" id="OGZ18195.1"/>
    </source>
</evidence>